<dbReference type="PRINTS" id="PR00990">
    <property type="entry name" value="RIBOKINASE"/>
</dbReference>
<evidence type="ECO:0000256" key="4">
    <source>
        <dbReference type="ARBA" id="ARBA00022679"/>
    </source>
</evidence>
<accession>A0AAE3EY88</accession>
<feature type="binding site" evidence="12">
    <location>
        <position position="281"/>
    </location>
    <ligand>
        <name>K(+)</name>
        <dbReference type="ChEBI" id="CHEBI:29103"/>
    </ligand>
</feature>
<keyword evidence="10 12" id="KW-0630">Potassium</keyword>
<dbReference type="Pfam" id="PF00294">
    <property type="entry name" value="PfkB"/>
    <property type="match status" value="1"/>
</dbReference>
<keyword evidence="15" id="KW-1185">Reference proteome</keyword>
<feature type="binding site" evidence="12">
    <location>
        <begin position="39"/>
        <end position="43"/>
    </location>
    <ligand>
        <name>substrate</name>
    </ligand>
</feature>
<feature type="binding site" evidence="12">
    <location>
        <position position="140"/>
    </location>
    <ligand>
        <name>substrate</name>
    </ligand>
</feature>
<comment type="caution">
    <text evidence="12">Lacks conserved residue(s) required for the propagation of feature annotation.</text>
</comment>
<evidence type="ECO:0000256" key="11">
    <source>
        <dbReference type="ARBA" id="ARBA00023277"/>
    </source>
</evidence>
<keyword evidence="9 12" id="KW-0460">Magnesium</keyword>
<dbReference type="GO" id="GO:0046872">
    <property type="term" value="F:metal ion binding"/>
    <property type="evidence" value="ECO:0007669"/>
    <property type="project" value="UniProtKB-KW"/>
</dbReference>
<evidence type="ECO:0000256" key="10">
    <source>
        <dbReference type="ARBA" id="ARBA00022958"/>
    </source>
</evidence>
<dbReference type="GO" id="GO:0005829">
    <property type="term" value="C:cytosol"/>
    <property type="evidence" value="ECO:0007669"/>
    <property type="project" value="TreeGrafter"/>
</dbReference>
<comment type="activity regulation">
    <text evidence="12">Activated by a monovalent cation that binds near, but not in, the active site. The most likely occupant of the site in vivo is potassium. Ion binding induces a conformational change that may alter substrate affinity.</text>
</comment>
<comment type="catalytic activity">
    <reaction evidence="12">
        <text>D-ribose + ATP = D-ribose 5-phosphate + ADP + H(+)</text>
        <dbReference type="Rhea" id="RHEA:13697"/>
        <dbReference type="ChEBI" id="CHEBI:15378"/>
        <dbReference type="ChEBI" id="CHEBI:30616"/>
        <dbReference type="ChEBI" id="CHEBI:47013"/>
        <dbReference type="ChEBI" id="CHEBI:78346"/>
        <dbReference type="ChEBI" id="CHEBI:456216"/>
        <dbReference type="EC" id="2.7.1.15"/>
    </reaction>
</comment>
<evidence type="ECO:0000259" key="13">
    <source>
        <dbReference type="Pfam" id="PF00294"/>
    </source>
</evidence>
<dbReference type="GO" id="GO:0019303">
    <property type="term" value="P:D-ribose catabolic process"/>
    <property type="evidence" value="ECO:0007669"/>
    <property type="project" value="UniProtKB-UniRule"/>
</dbReference>
<feature type="binding site" evidence="12">
    <location>
        <position position="290"/>
    </location>
    <ligand>
        <name>K(+)</name>
        <dbReference type="ChEBI" id="CHEBI:29103"/>
    </ligand>
</feature>
<dbReference type="SUPFAM" id="SSF53613">
    <property type="entry name" value="Ribokinase-like"/>
    <property type="match status" value="1"/>
</dbReference>
<keyword evidence="7 12" id="KW-0418">Kinase</keyword>
<keyword evidence="4 12" id="KW-0808">Transferase</keyword>
<comment type="caution">
    <text evidence="14">The sequence shown here is derived from an EMBL/GenBank/DDBJ whole genome shotgun (WGS) entry which is preliminary data.</text>
</comment>
<dbReference type="InterPro" id="IPR029056">
    <property type="entry name" value="Ribokinase-like"/>
</dbReference>
<dbReference type="EMBL" id="JAIRBC010000034">
    <property type="protein sequence ID" value="MCG2462498.1"/>
    <property type="molecule type" value="Genomic_DNA"/>
</dbReference>
<comment type="similarity">
    <text evidence="1">Belongs to the carbohydrate kinase pfkB family.</text>
</comment>
<feature type="binding site" evidence="12">
    <location>
        <position position="286"/>
    </location>
    <ligand>
        <name>K(+)</name>
        <dbReference type="ChEBI" id="CHEBI:29103"/>
    </ligand>
</feature>
<reference evidence="14" key="1">
    <citation type="submission" date="2023-02" db="EMBL/GenBank/DDBJ databases">
        <title>Genome of Flavobacteriaceae gen. nov. sp. strain F89.</title>
        <authorList>
            <person name="Wang Y."/>
        </authorList>
    </citation>
    <scope>NUCLEOTIDE SEQUENCE</scope>
    <source>
        <strain evidence="14">F89</strain>
    </source>
</reference>
<dbReference type="RefSeq" id="WP_317903636.1">
    <property type="nucleotide sequence ID" value="NZ_JAIRBC010000034.1"/>
</dbReference>
<keyword evidence="12" id="KW-0963">Cytoplasm</keyword>
<comment type="subcellular location">
    <subcellularLocation>
        <location evidence="12">Cytoplasm</location>
    </subcellularLocation>
</comment>
<keyword evidence="8 12" id="KW-0067">ATP-binding</keyword>
<comment type="pathway">
    <text evidence="12">Carbohydrate metabolism; D-ribose degradation; D-ribose 5-phosphate from beta-D-ribopyranose: step 2/2.</text>
</comment>
<dbReference type="EC" id="2.7.1.15" evidence="2 12"/>
<evidence type="ECO:0000256" key="9">
    <source>
        <dbReference type="ARBA" id="ARBA00022842"/>
    </source>
</evidence>
<feature type="domain" description="Carbohydrate kinase PfkB" evidence="13">
    <location>
        <begin position="2"/>
        <end position="293"/>
    </location>
</feature>
<comment type="similarity">
    <text evidence="12">Belongs to the carbohydrate kinase PfkB family. Ribokinase subfamily.</text>
</comment>
<evidence type="ECO:0000313" key="15">
    <source>
        <dbReference type="Proteomes" id="UP001200642"/>
    </source>
</evidence>
<gene>
    <name evidence="12 14" type="primary">rbsK</name>
    <name evidence="14" type="ORF">K8352_17185</name>
</gene>
<evidence type="ECO:0000256" key="3">
    <source>
        <dbReference type="ARBA" id="ARBA00016943"/>
    </source>
</evidence>
<dbReference type="InterPro" id="IPR002173">
    <property type="entry name" value="Carboh/pur_kinase_PfkB_CS"/>
</dbReference>
<protein>
    <recommendedName>
        <fullName evidence="3 12">Ribokinase</fullName>
        <shortName evidence="12">RK</shortName>
        <ecNumber evidence="2 12">2.7.1.15</ecNumber>
    </recommendedName>
</protein>
<keyword evidence="11 12" id="KW-0119">Carbohydrate metabolism</keyword>
<dbReference type="CDD" id="cd01174">
    <property type="entry name" value="ribokinase"/>
    <property type="match status" value="1"/>
</dbReference>
<evidence type="ECO:0000256" key="2">
    <source>
        <dbReference type="ARBA" id="ARBA00012035"/>
    </source>
</evidence>
<dbReference type="InterPro" id="IPR002139">
    <property type="entry name" value="Ribo/fructo_kinase"/>
</dbReference>
<feature type="active site" description="Proton acceptor" evidence="12">
    <location>
        <position position="251"/>
    </location>
</feature>
<dbReference type="GO" id="GO:0005524">
    <property type="term" value="F:ATP binding"/>
    <property type="evidence" value="ECO:0007669"/>
    <property type="project" value="UniProtKB-UniRule"/>
</dbReference>
<keyword evidence="5 12" id="KW-0479">Metal-binding</keyword>
<evidence type="ECO:0000313" key="14">
    <source>
        <dbReference type="EMBL" id="MCG2462498.1"/>
    </source>
</evidence>
<keyword evidence="6 12" id="KW-0547">Nucleotide-binding</keyword>
<feature type="binding site" evidence="12">
    <location>
        <position position="247"/>
    </location>
    <ligand>
        <name>K(+)</name>
        <dbReference type="ChEBI" id="CHEBI:29103"/>
    </ligand>
</feature>
<dbReference type="PROSITE" id="PS00584">
    <property type="entry name" value="PFKB_KINASES_2"/>
    <property type="match status" value="1"/>
</dbReference>
<dbReference type="AlphaFoldDB" id="A0AAE3EY88"/>
<dbReference type="PANTHER" id="PTHR10584:SF166">
    <property type="entry name" value="RIBOKINASE"/>
    <property type="match status" value="1"/>
</dbReference>
<feature type="binding site" evidence="12">
    <location>
        <begin position="11"/>
        <end position="13"/>
    </location>
    <ligand>
        <name>substrate</name>
    </ligand>
</feature>
<evidence type="ECO:0000256" key="12">
    <source>
        <dbReference type="HAMAP-Rule" id="MF_01987"/>
    </source>
</evidence>
<comment type="function">
    <text evidence="12">Catalyzes the phosphorylation of ribose at O-5 in a reaction requiring ATP and magnesium. The resulting D-ribose-5-phosphate can then be used either for sythesis of nucleotides, histidine, and tryptophan, or as a component of the pentose phosphate pathway.</text>
</comment>
<evidence type="ECO:0000256" key="8">
    <source>
        <dbReference type="ARBA" id="ARBA00022840"/>
    </source>
</evidence>
<dbReference type="HAMAP" id="MF_01987">
    <property type="entry name" value="Ribokinase"/>
    <property type="match status" value="1"/>
</dbReference>
<feature type="binding site" evidence="12">
    <location>
        <position position="284"/>
    </location>
    <ligand>
        <name>K(+)</name>
        <dbReference type="ChEBI" id="CHEBI:29103"/>
    </ligand>
</feature>
<feature type="binding site" evidence="12">
    <location>
        <begin position="250"/>
        <end position="251"/>
    </location>
    <ligand>
        <name>ATP</name>
        <dbReference type="ChEBI" id="CHEBI:30616"/>
    </ligand>
</feature>
<dbReference type="InterPro" id="IPR011611">
    <property type="entry name" value="PfkB_dom"/>
</dbReference>
<evidence type="ECO:0000256" key="1">
    <source>
        <dbReference type="ARBA" id="ARBA00005380"/>
    </source>
</evidence>
<dbReference type="Gene3D" id="3.40.1190.20">
    <property type="match status" value="1"/>
</dbReference>
<feature type="binding site" evidence="12">
    <location>
        <begin position="219"/>
        <end position="224"/>
    </location>
    <ligand>
        <name>ATP</name>
        <dbReference type="ChEBI" id="CHEBI:30616"/>
    </ligand>
</feature>
<evidence type="ECO:0000256" key="6">
    <source>
        <dbReference type="ARBA" id="ARBA00022741"/>
    </source>
</evidence>
<dbReference type="GO" id="GO:0004747">
    <property type="term" value="F:ribokinase activity"/>
    <property type="evidence" value="ECO:0007669"/>
    <property type="project" value="UniProtKB-UniRule"/>
</dbReference>
<feature type="binding site" evidence="12">
    <location>
        <position position="245"/>
    </location>
    <ligand>
        <name>K(+)</name>
        <dbReference type="ChEBI" id="CHEBI:29103"/>
    </ligand>
</feature>
<evidence type="ECO:0000256" key="7">
    <source>
        <dbReference type="ARBA" id="ARBA00022777"/>
    </source>
</evidence>
<dbReference type="InterPro" id="IPR011877">
    <property type="entry name" value="Ribokinase"/>
</dbReference>
<feature type="binding site" evidence="12">
    <location>
        <position position="251"/>
    </location>
    <ligand>
        <name>substrate</name>
    </ligand>
</feature>
<proteinExistence type="inferred from homology"/>
<organism evidence="14 15">
    <name type="scientific">Cerina litoralis</name>
    <dbReference type="NCBI Taxonomy" id="2874477"/>
    <lineage>
        <taxon>Bacteria</taxon>
        <taxon>Pseudomonadati</taxon>
        <taxon>Bacteroidota</taxon>
        <taxon>Flavobacteriia</taxon>
        <taxon>Flavobacteriales</taxon>
        <taxon>Flavobacteriaceae</taxon>
        <taxon>Cerina</taxon>
    </lineage>
</organism>
<dbReference type="NCBIfam" id="TIGR02152">
    <property type="entry name" value="D_ribokin_bact"/>
    <property type="match status" value="1"/>
</dbReference>
<sequence length="310" mass="33318">MGEIVVIGSSNTDLILKMEYFPAPGETIEGTSFLQAMGGKGANQALAAHKLGGNVKFVTCLGNDMNGENTMKYYKRQKLDVSLAITVDGAPSGTAMIWVDKKGENCIVINPGANGMLSPEHIDKVKGVIAKADMVVVQMEIPYATVQKICEIAHRHNTKILLNVAPASKIDLETIQMIDILVVNETEAETISGERIESLGEEAVVDKLRTMGAQTVVLTLGKKGSLFKNDQTYFHVPAFKVEAVDSTAAGDVFCGALAAGLGKGHDWVKAIKFATAASALCVMRLGAQPSIPTEREVYDFLNKKELPYSR</sequence>
<comment type="cofactor">
    <cofactor evidence="12">
        <name>Mg(2+)</name>
        <dbReference type="ChEBI" id="CHEBI:18420"/>
    </cofactor>
    <text evidence="12">Requires a divalent cation, most likely magnesium in vivo, as an electrophilic catalyst to aid phosphoryl group transfer. It is the chelate of the metal and the nucleotide that is the actual substrate.</text>
</comment>
<dbReference type="Proteomes" id="UP001200642">
    <property type="component" value="Unassembled WGS sequence"/>
</dbReference>
<comment type="subunit">
    <text evidence="12">Homodimer.</text>
</comment>
<dbReference type="PANTHER" id="PTHR10584">
    <property type="entry name" value="SUGAR KINASE"/>
    <property type="match status" value="1"/>
</dbReference>
<name>A0AAE3EY88_9FLAO</name>
<feature type="binding site" evidence="12">
    <location>
        <position position="184"/>
    </location>
    <ligand>
        <name>ATP</name>
        <dbReference type="ChEBI" id="CHEBI:30616"/>
    </ligand>
</feature>
<evidence type="ECO:0000256" key="5">
    <source>
        <dbReference type="ARBA" id="ARBA00022723"/>
    </source>
</evidence>